<evidence type="ECO:0000313" key="1">
    <source>
        <dbReference type="EMBL" id="MBC9208196.1"/>
    </source>
</evidence>
<gene>
    <name evidence="1" type="ORF">IBL26_15235</name>
</gene>
<dbReference type="Pfam" id="PF18143">
    <property type="entry name" value="HAD_SAK_2"/>
    <property type="match status" value="1"/>
</dbReference>
<name>A0ABR7RPH4_9PROT</name>
<reference evidence="1 2" key="1">
    <citation type="journal article" date="2013" name="Int. J. Syst. Evol. Microbiol.">
        <title>Roseomonas aerophila sp. nov., isolated from air.</title>
        <authorList>
            <person name="Kim S.J."/>
            <person name="Weon H.Y."/>
            <person name="Ahn J.H."/>
            <person name="Hong S.B."/>
            <person name="Seok S.J."/>
            <person name="Whang K.S."/>
            <person name="Kwon S.W."/>
        </authorList>
    </citation>
    <scope>NUCLEOTIDE SEQUENCE [LARGE SCALE GENOMIC DNA]</scope>
    <source>
        <strain evidence="1 2">NBRC 108923</strain>
    </source>
</reference>
<dbReference type="Proteomes" id="UP000626026">
    <property type="component" value="Unassembled WGS sequence"/>
</dbReference>
<keyword evidence="2" id="KW-1185">Reference proteome</keyword>
<comment type="caution">
    <text evidence="1">The sequence shown here is derived from an EMBL/GenBank/DDBJ whole genome shotgun (WGS) entry which is preliminary data.</text>
</comment>
<sequence>MGQDRIIFLDIDGVLATRPMVARATPRGARFGLGSARRMMLPLLSRQPRTLRARPITFLNQILAATGARMVISSSWRLEGDCRSQLIEAGVTDRFHSDWATDADGPSRGDEIARWLGVHRANSYVVLDDWPHGLEKHRIQHMRTDFRIGLTAADVGTVIGLLIGAQQRADPGNIAPTFSQ</sequence>
<protein>
    <submittedName>
        <fullName evidence="1">Uncharacterized protein</fullName>
    </submittedName>
</protein>
<evidence type="ECO:0000313" key="2">
    <source>
        <dbReference type="Proteomes" id="UP000626026"/>
    </source>
</evidence>
<proteinExistence type="predicted"/>
<organism evidence="1 2">
    <name type="scientific">Teichococcus aerophilus</name>
    <dbReference type="NCBI Taxonomy" id="1224513"/>
    <lineage>
        <taxon>Bacteria</taxon>
        <taxon>Pseudomonadati</taxon>
        <taxon>Pseudomonadota</taxon>
        <taxon>Alphaproteobacteria</taxon>
        <taxon>Acetobacterales</taxon>
        <taxon>Roseomonadaceae</taxon>
        <taxon>Roseomonas</taxon>
    </lineage>
</organism>
<accession>A0ABR7RPH4</accession>
<dbReference type="EMBL" id="JACTVA010000028">
    <property type="protein sequence ID" value="MBC9208196.1"/>
    <property type="molecule type" value="Genomic_DNA"/>
</dbReference>